<comment type="subcellular location">
    <subcellularLocation>
        <location evidence="1">Nucleus membrane</location>
        <topology evidence="1">Multi-pass membrane protein</topology>
    </subcellularLocation>
    <subcellularLocation>
        <location evidence="2">Nucleus</location>
        <location evidence="2">Nuclear pore complex</location>
    </subcellularLocation>
</comment>
<organism evidence="14 15">
    <name type="scientific">Paragonimus skrjabini miyazakii</name>
    <dbReference type="NCBI Taxonomy" id="59628"/>
    <lineage>
        <taxon>Eukaryota</taxon>
        <taxon>Metazoa</taxon>
        <taxon>Spiralia</taxon>
        <taxon>Lophotrochozoa</taxon>
        <taxon>Platyhelminthes</taxon>
        <taxon>Trematoda</taxon>
        <taxon>Digenea</taxon>
        <taxon>Plagiorchiida</taxon>
        <taxon>Troglotremata</taxon>
        <taxon>Troglotrematidae</taxon>
        <taxon>Paragonimus</taxon>
    </lineage>
</organism>
<dbReference type="GO" id="GO:0051028">
    <property type="term" value="P:mRNA transport"/>
    <property type="evidence" value="ECO:0007669"/>
    <property type="project" value="UniProtKB-KW"/>
</dbReference>
<comment type="caution">
    <text evidence="14">The sequence shown here is derived from an EMBL/GenBank/DDBJ whole genome shotgun (WGS) entry which is preliminary data.</text>
</comment>
<keyword evidence="7" id="KW-0653">Protein transport</keyword>
<keyword evidence="6" id="KW-0509">mRNA transport</keyword>
<evidence type="ECO:0000256" key="8">
    <source>
        <dbReference type="ARBA" id="ARBA00022989"/>
    </source>
</evidence>
<dbReference type="GO" id="GO:0070762">
    <property type="term" value="C:nuclear pore transmembrane ring"/>
    <property type="evidence" value="ECO:0007669"/>
    <property type="project" value="TreeGrafter"/>
</dbReference>
<evidence type="ECO:0008006" key="16">
    <source>
        <dbReference type="Google" id="ProtNLM"/>
    </source>
</evidence>
<accession>A0A8S9YT88</accession>
<evidence type="ECO:0000256" key="4">
    <source>
        <dbReference type="ARBA" id="ARBA00022448"/>
    </source>
</evidence>
<gene>
    <name evidence="14" type="ORF">EG68_09981</name>
</gene>
<keyword evidence="10" id="KW-0906">Nuclear pore complex</keyword>
<evidence type="ECO:0000313" key="14">
    <source>
        <dbReference type="EMBL" id="KAF7248427.1"/>
    </source>
</evidence>
<evidence type="ECO:0000256" key="12">
    <source>
        <dbReference type="ARBA" id="ARBA00023242"/>
    </source>
</evidence>
<name>A0A8S9YT88_9TREM</name>
<dbReference type="AlphaFoldDB" id="A0A8S9YT88"/>
<evidence type="ECO:0000256" key="2">
    <source>
        <dbReference type="ARBA" id="ARBA00004567"/>
    </source>
</evidence>
<protein>
    <recommendedName>
        <fullName evidence="16">Nucleoporin NDC1</fullName>
    </recommendedName>
</protein>
<evidence type="ECO:0000256" key="1">
    <source>
        <dbReference type="ARBA" id="ARBA00004232"/>
    </source>
</evidence>
<dbReference type="GO" id="GO:0006999">
    <property type="term" value="P:nuclear pore organization"/>
    <property type="evidence" value="ECO:0007669"/>
    <property type="project" value="TreeGrafter"/>
</dbReference>
<evidence type="ECO:0000256" key="7">
    <source>
        <dbReference type="ARBA" id="ARBA00022927"/>
    </source>
</evidence>
<evidence type="ECO:0000256" key="10">
    <source>
        <dbReference type="ARBA" id="ARBA00023132"/>
    </source>
</evidence>
<dbReference type="Pfam" id="PF09531">
    <property type="entry name" value="Ndc1_Nup"/>
    <property type="match status" value="1"/>
</dbReference>
<keyword evidence="4" id="KW-0813">Transport</keyword>
<sequence>MALQQELHFRLIFSCIVASTISTLALFSAACVENIRFTYPWRYAMGGLFSRAFMCLLLQCTNCFCNRNFVLCQNIGCVPICCGTISRYLCQVPLWQLHIEPTHSLLDIVWLFYGLSILCDCGFHLQFSWGCAVSILKWQLSKPLIAPLNSIVDPTDSEQNVLTKPASPLKQHLVLQRLADLVAIDATARATVFSLNTLGGRPMLWRHISGWCTTALEQFVSNVQLANGHIMQKTVNAAISSSEVMFQCHLPASFRTQLRPKNAFNSIINPMVTEGPPVFVGSLLDLIAQGDYKGLAKTIYVKITKALSSLPMLQSLDSDLAYATTAQLFTGPTLGGSTGLPAYGSGQSIIWAVEILACLTLASYTEDTYGCVQRSLGRILTLFVDTLEAVEQHLRLVGLLTKEVGPTSTYAKTHHYDVSQDSSLSADADSSISLHPYIAHSTTLRTEDVCNLTYYRFSSDPSLPWRTYATLTWAVTNCLKQFGDHLDSIQLNQKAKQKLKVIMSTRIIMDQVNGSVKS</sequence>
<comment type="similarity">
    <text evidence="3">Belongs to the NDC1 family.</text>
</comment>
<keyword evidence="12" id="KW-0539">Nucleus</keyword>
<dbReference type="Proteomes" id="UP000822476">
    <property type="component" value="Unassembled WGS sequence"/>
</dbReference>
<evidence type="ECO:0000256" key="6">
    <source>
        <dbReference type="ARBA" id="ARBA00022816"/>
    </source>
</evidence>
<keyword evidence="11 13" id="KW-0472">Membrane</keyword>
<feature type="transmembrane region" description="Helical" evidence="13">
    <location>
        <begin position="7"/>
        <end position="30"/>
    </location>
</feature>
<dbReference type="OrthoDB" id="67850at2759"/>
<evidence type="ECO:0000256" key="5">
    <source>
        <dbReference type="ARBA" id="ARBA00022692"/>
    </source>
</evidence>
<reference evidence="14" key="1">
    <citation type="submission" date="2019-07" db="EMBL/GenBank/DDBJ databases">
        <title>Annotation for the trematode Paragonimus miyazaki's.</title>
        <authorList>
            <person name="Choi Y.-J."/>
        </authorList>
    </citation>
    <scope>NUCLEOTIDE SEQUENCE</scope>
    <source>
        <strain evidence="14">Japan</strain>
    </source>
</reference>
<dbReference type="EMBL" id="JTDE01005618">
    <property type="protein sequence ID" value="KAF7248427.1"/>
    <property type="molecule type" value="Genomic_DNA"/>
</dbReference>
<dbReference type="GO" id="GO:0015031">
    <property type="term" value="P:protein transport"/>
    <property type="evidence" value="ECO:0007669"/>
    <property type="project" value="UniProtKB-KW"/>
</dbReference>
<dbReference type="PANTHER" id="PTHR13269:SF6">
    <property type="entry name" value="NUCLEOPORIN NDC1"/>
    <property type="match status" value="1"/>
</dbReference>
<dbReference type="GO" id="GO:0031965">
    <property type="term" value="C:nuclear membrane"/>
    <property type="evidence" value="ECO:0007669"/>
    <property type="project" value="UniProtKB-SubCell"/>
</dbReference>
<evidence type="ECO:0000256" key="9">
    <source>
        <dbReference type="ARBA" id="ARBA00023010"/>
    </source>
</evidence>
<dbReference type="PANTHER" id="PTHR13269">
    <property type="entry name" value="NUCLEOPORIN NDC1"/>
    <property type="match status" value="1"/>
</dbReference>
<proteinExistence type="inferred from homology"/>
<keyword evidence="9" id="KW-0811">Translocation</keyword>
<evidence type="ECO:0000256" key="3">
    <source>
        <dbReference type="ARBA" id="ARBA00005760"/>
    </source>
</evidence>
<evidence type="ECO:0000256" key="11">
    <source>
        <dbReference type="ARBA" id="ARBA00023136"/>
    </source>
</evidence>
<keyword evidence="5 13" id="KW-0812">Transmembrane</keyword>
<dbReference type="GO" id="GO:0030674">
    <property type="term" value="F:protein-macromolecule adaptor activity"/>
    <property type="evidence" value="ECO:0007669"/>
    <property type="project" value="TreeGrafter"/>
</dbReference>
<keyword evidence="8 13" id="KW-1133">Transmembrane helix</keyword>
<evidence type="ECO:0000256" key="13">
    <source>
        <dbReference type="SAM" id="Phobius"/>
    </source>
</evidence>
<dbReference type="InterPro" id="IPR019049">
    <property type="entry name" value="Nucleoporin_prot_Ndc1/Nup"/>
</dbReference>
<evidence type="ECO:0000313" key="15">
    <source>
        <dbReference type="Proteomes" id="UP000822476"/>
    </source>
</evidence>
<keyword evidence="15" id="KW-1185">Reference proteome</keyword>